<organism evidence="2 3">
    <name type="scientific">Stakelama pacifica</name>
    <dbReference type="NCBI Taxonomy" id="517720"/>
    <lineage>
        <taxon>Bacteria</taxon>
        <taxon>Pseudomonadati</taxon>
        <taxon>Pseudomonadota</taxon>
        <taxon>Alphaproteobacteria</taxon>
        <taxon>Sphingomonadales</taxon>
        <taxon>Sphingomonadaceae</taxon>
        <taxon>Stakelama</taxon>
    </lineage>
</organism>
<gene>
    <name evidence="2" type="ORF">EV664_104123</name>
</gene>
<evidence type="ECO:0000313" key="2">
    <source>
        <dbReference type="EMBL" id="TDN83639.1"/>
    </source>
</evidence>
<comment type="caution">
    <text evidence="2">The sequence shown here is derived from an EMBL/GenBank/DDBJ whole genome shotgun (WGS) entry which is preliminary data.</text>
</comment>
<protein>
    <submittedName>
        <fullName evidence="2">Uncharacterized protein</fullName>
    </submittedName>
</protein>
<evidence type="ECO:0000313" key="3">
    <source>
        <dbReference type="Proteomes" id="UP000295493"/>
    </source>
</evidence>
<dbReference type="Proteomes" id="UP000295493">
    <property type="component" value="Unassembled WGS sequence"/>
</dbReference>
<feature type="signal peptide" evidence="1">
    <location>
        <begin position="1"/>
        <end position="16"/>
    </location>
</feature>
<reference evidence="2 3" key="1">
    <citation type="submission" date="2019-03" db="EMBL/GenBank/DDBJ databases">
        <title>Genomic Encyclopedia of Type Strains, Phase IV (KMG-IV): sequencing the most valuable type-strain genomes for metagenomic binning, comparative biology and taxonomic classification.</title>
        <authorList>
            <person name="Goeker M."/>
        </authorList>
    </citation>
    <scope>NUCLEOTIDE SEQUENCE [LARGE SCALE GENOMIC DNA]</scope>
    <source>
        <strain evidence="2 3">DSM 25059</strain>
    </source>
</reference>
<sequence>MRAAWLLALLALPLCACDGGKAMPGGTSESDAAALSDAAIMLNADAVSPQAVGIKMESVRNDEDA</sequence>
<proteinExistence type="predicted"/>
<dbReference type="AlphaFoldDB" id="A0A4R6FPP3"/>
<keyword evidence="3" id="KW-1185">Reference proteome</keyword>
<dbReference type="EMBL" id="SNWD01000004">
    <property type="protein sequence ID" value="TDN83639.1"/>
    <property type="molecule type" value="Genomic_DNA"/>
</dbReference>
<accession>A0A4R6FPP3</accession>
<evidence type="ECO:0000256" key="1">
    <source>
        <dbReference type="SAM" id="SignalP"/>
    </source>
</evidence>
<name>A0A4R6FPP3_9SPHN</name>
<feature type="chain" id="PRO_5020307045" evidence="1">
    <location>
        <begin position="17"/>
        <end position="65"/>
    </location>
</feature>
<keyword evidence="1" id="KW-0732">Signal</keyword>